<sequence length="78" mass="8829">MNRDQPPCNTCTKHDCRTCAWTSPLDASYRTLIRSHSMMSLVALSVNSNEAAPAEPSWLGIACKRMRKFFSELNPRAR</sequence>
<organism evidence="1 2">
    <name type="scientific">Caballeronia catudaia</name>
    <dbReference type="NCBI Taxonomy" id="1777136"/>
    <lineage>
        <taxon>Bacteria</taxon>
        <taxon>Pseudomonadati</taxon>
        <taxon>Pseudomonadota</taxon>
        <taxon>Betaproteobacteria</taxon>
        <taxon>Burkholderiales</taxon>
        <taxon>Burkholderiaceae</taxon>
        <taxon>Caballeronia</taxon>
    </lineage>
</organism>
<accession>A0A157ZY46</accession>
<dbReference type="Proteomes" id="UP000054870">
    <property type="component" value="Unassembled WGS sequence"/>
</dbReference>
<keyword evidence="2" id="KW-1185">Reference proteome</keyword>
<dbReference type="RefSeq" id="WP_061123358.1">
    <property type="nucleotide sequence ID" value="NZ_FCOF02000005.1"/>
</dbReference>
<protein>
    <submittedName>
        <fullName evidence="1">Uncharacterized protein</fullName>
    </submittedName>
</protein>
<dbReference type="OrthoDB" id="9132279at2"/>
<gene>
    <name evidence="1" type="ORF">AWB75_01386</name>
</gene>
<name>A0A157ZY46_9BURK</name>
<comment type="caution">
    <text evidence="1">The sequence shown here is derived from an EMBL/GenBank/DDBJ whole genome shotgun (WGS) entry which is preliminary data.</text>
</comment>
<reference evidence="1" key="1">
    <citation type="submission" date="2016-01" db="EMBL/GenBank/DDBJ databases">
        <authorList>
            <person name="Peeters C."/>
        </authorList>
    </citation>
    <scope>NUCLEOTIDE SEQUENCE [LARGE SCALE GENOMIC DNA]</scope>
    <source>
        <strain evidence="1">LMG 29318</strain>
    </source>
</reference>
<evidence type="ECO:0000313" key="2">
    <source>
        <dbReference type="Proteomes" id="UP000054870"/>
    </source>
</evidence>
<evidence type="ECO:0000313" key="1">
    <source>
        <dbReference type="EMBL" id="SAK50482.1"/>
    </source>
</evidence>
<dbReference type="AlphaFoldDB" id="A0A157ZY46"/>
<proteinExistence type="predicted"/>
<dbReference type="EMBL" id="FCOF02000005">
    <property type="protein sequence ID" value="SAK50482.1"/>
    <property type="molecule type" value="Genomic_DNA"/>
</dbReference>